<feature type="transmembrane region" description="Helical" evidence="2">
    <location>
        <begin position="200"/>
        <end position="218"/>
    </location>
</feature>
<keyword evidence="2" id="KW-0812">Transmembrane</keyword>
<keyword evidence="3" id="KW-0732">Signal</keyword>
<evidence type="ECO:0000313" key="5">
    <source>
        <dbReference type="Proteomes" id="UP001197247"/>
    </source>
</evidence>
<feature type="compositionally biased region" description="Pro residues" evidence="1">
    <location>
        <begin position="229"/>
        <end position="243"/>
    </location>
</feature>
<keyword evidence="2" id="KW-1133">Transmembrane helix</keyword>
<keyword evidence="2" id="KW-0472">Membrane</keyword>
<name>A0ABS5TCJ4_9ACTN</name>
<dbReference type="RefSeq" id="WP_214155063.1">
    <property type="nucleotide sequence ID" value="NZ_JAHBAY010000003.1"/>
</dbReference>
<gene>
    <name evidence="4" type="ORF">KIH74_07455</name>
</gene>
<feature type="signal peptide" evidence="3">
    <location>
        <begin position="1"/>
        <end position="29"/>
    </location>
</feature>
<reference evidence="4 5" key="1">
    <citation type="submission" date="2021-05" db="EMBL/GenBank/DDBJ databases">
        <title>Kineosporia and Streptomyces sp. nov. two new marine actinobacteria isolated from Coral.</title>
        <authorList>
            <person name="Buangrab K."/>
            <person name="Sutthacheep M."/>
            <person name="Yeemin T."/>
            <person name="Harunari E."/>
            <person name="Igarashi Y."/>
            <person name="Kanchanasin P."/>
            <person name="Tanasupawat S."/>
            <person name="Phongsopitanun W."/>
        </authorList>
    </citation>
    <scope>NUCLEOTIDE SEQUENCE [LARGE SCALE GENOMIC DNA]</scope>
    <source>
        <strain evidence="4 5">J2-2</strain>
    </source>
</reference>
<feature type="chain" id="PRO_5047487772" evidence="3">
    <location>
        <begin position="30"/>
        <end position="263"/>
    </location>
</feature>
<comment type="caution">
    <text evidence="4">The sequence shown here is derived from an EMBL/GenBank/DDBJ whole genome shotgun (WGS) entry which is preliminary data.</text>
</comment>
<protein>
    <submittedName>
        <fullName evidence="4">Uncharacterized protein</fullName>
    </submittedName>
</protein>
<evidence type="ECO:0000256" key="3">
    <source>
        <dbReference type="SAM" id="SignalP"/>
    </source>
</evidence>
<evidence type="ECO:0000256" key="1">
    <source>
        <dbReference type="SAM" id="MobiDB-lite"/>
    </source>
</evidence>
<keyword evidence="5" id="KW-1185">Reference proteome</keyword>
<proteinExistence type="predicted"/>
<accession>A0ABS5TCJ4</accession>
<organism evidence="4 5">
    <name type="scientific">Kineosporia corallincola</name>
    <dbReference type="NCBI Taxonomy" id="2835133"/>
    <lineage>
        <taxon>Bacteria</taxon>
        <taxon>Bacillati</taxon>
        <taxon>Actinomycetota</taxon>
        <taxon>Actinomycetes</taxon>
        <taxon>Kineosporiales</taxon>
        <taxon>Kineosporiaceae</taxon>
        <taxon>Kineosporia</taxon>
    </lineage>
</organism>
<dbReference type="EMBL" id="JAHBAY010000003">
    <property type="protein sequence ID" value="MBT0768756.1"/>
    <property type="molecule type" value="Genomic_DNA"/>
</dbReference>
<evidence type="ECO:0000256" key="2">
    <source>
        <dbReference type="SAM" id="Phobius"/>
    </source>
</evidence>
<feature type="region of interest" description="Disordered" evidence="1">
    <location>
        <begin position="228"/>
        <end position="263"/>
    </location>
</feature>
<sequence length="263" mass="28265">MRSFRSWTTTGPAGLVVVLLFLPARPAAAHPMPHSIVALDVRTSMVTADIQIPVRDLTYAAGVDLTTDDAPAVLGAHQEELREYLIEHVRPITDGVAWKTALSTVTLSESEQRGSGTYREILATAAFWPPAGASTRRFDLHADPVIHQVVTHTVLVTAVEGGQGRAREIGTIRTDTATMTVPPLHVDLGNTSWWPTFNGWWPMAVAAVAALVAMIPAVRARRRQIVLPDPTPSTVPNPVPNPVPTQTLARSPEQVPGRSGTPA</sequence>
<dbReference type="Proteomes" id="UP001197247">
    <property type="component" value="Unassembled WGS sequence"/>
</dbReference>
<evidence type="ECO:0000313" key="4">
    <source>
        <dbReference type="EMBL" id="MBT0768756.1"/>
    </source>
</evidence>